<dbReference type="EMBL" id="JACEEZ010021476">
    <property type="protein sequence ID" value="KAG0713447.1"/>
    <property type="molecule type" value="Genomic_DNA"/>
</dbReference>
<keyword evidence="6" id="KW-1185">Reference proteome</keyword>
<organism evidence="5 6">
    <name type="scientific">Chionoecetes opilio</name>
    <name type="common">Atlantic snow crab</name>
    <name type="synonym">Cancer opilio</name>
    <dbReference type="NCBI Taxonomy" id="41210"/>
    <lineage>
        <taxon>Eukaryota</taxon>
        <taxon>Metazoa</taxon>
        <taxon>Ecdysozoa</taxon>
        <taxon>Arthropoda</taxon>
        <taxon>Crustacea</taxon>
        <taxon>Multicrustacea</taxon>
        <taxon>Malacostraca</taxon>
        <taxon>Eumalacostraca</taxon>
        <taxon>Eucarida</taxon>
        <taxon>Decapoda</taxon>
        <taxon>Pleocyemata</taxon>
        <taxon>Brachyura</taxon>
        <taxon>Eubrachyura</taxon>
        <taxon>Majoidea</taxon>
        <taxon>Majidae</taxon>
        <taxon>Chionoecetes</taxon>
    </lineage>
</organism>
<dbReference type="InterPro" id="IPR016562">
    <property type="entry name" value="Proteasome_assmbl_chp_2_euk"/>
</dbReference>
<sequence>MRVAGREGCLACHCIAIITTTADDSVFISVMWLKSVLAGALLASATVLLVTPTSRNVNLELRCDTFHLQESKNGRCQDFVRIQRVKYCGSNIPVISTHNVTKLAITFHSNGRFNYPGFRCSLTASNPNMQHCVCGKQGGNGTDKAPWVAALVYANESQPFCTASIVRETWVLTSATCAARIKHNKDNYAVMVGVSQGRGGVRVPIRKVFLHPASLHGHPHTQANLALIHLKQPITFRSGEAQPVCLPLNPAHHRPASGSPGILVSGVKAVAMLVHPCTKDALPSLTGYTLILPSVSVGNAGQLAVDLLITNLPCEKVAVVHHPALYPLVGGNPYDPSNQEVTTSADLYLITSRSLAVLQIRSPLIKTERCDFLTELTAWCKAAGVREVVMLASCNAYERWDNNQMTGPQLRYLTARTPQQNTQDLRSAGALELEKRTDEQGVEQSFLSGAGFVKHFMDICDLPTTVLIKFVEEGDNTMDAVVLLNFLTTWKKLTEAKNTSWKMPFSWKNMFGRPTPREIY</sequence>
<dbReference type="PROSITE" id="PS50240">
    <property type="entry name" value="TRYPSIN_DOM"/>
    <property type="match status" value="1"/>
</dbReference>
<comment type="similarity">
    <text evidence="3">Belongs to the PSMG2 family.</text>
</comment>
<gene>
    <name evidence="5" type="primary">psmg2_1</name>
    <name evidence="5" type="ORF">GWK47_016196</name>
</gene>
<feature type="domain" description="Peptidase S1" evidence="4">
    <location>
        <begin position="133"/>
        <end position="406"/>
    </location>
</feature>
<dbReference type="GO" id="GO:0004252">
    <property type="term" value="F:serine-type endopeptidase activity"/>
    <property type="evidence" value="ECO:0007669"/>
    <property type="project" value="InterPro"/>
</dbReference>
<dbReference type="InterPro" id="IPR038389">
    <property type="entry name" value="PSMG2_sf"/>
</dbReference>
<evidence type="ECO:0000313" key="5">
    <source>
        <dbReference type="EMBL" id="KAG0713447.1"/>
    </source>
</evidence>
<dbReference type="GO" id="GO:0006508">
    <property type="term" value="P:proteolysis"/>
    <property type="evidence" value="ECO:0007669"/>
    <property type="project" value="InterPro"/>
</dbReference>
<dbReference type="GO" id="GO:0005634">
    <property type="term" value="C:nucleus"/>
    <property type="evidence" value="ECO:0007669"/>
    <property type="project" value="TreeGrafter"/>
</dbReference>
<evidence type="ECO:0000313" key="6">
    <source>
        <dbReference type="Proteomes" id="UP000770661"/>
    </source>
</evidence>
<accession>A0A8J5CMM5</accession>
<name>A0A8J5CMM5_CHIOP</name>
<dbReference type="InterPro" id="IPR043504">
    <property type="entry name" value="Peptidase_S1_PA_chymotrypsin"/>
</dbReference>
<keyword evidence="5" id="KW-0647">Proteasome</keyword>
<dbReference type="GO" id="GO:0000502">
    <property type="term" value="C:proteasome complex"/>
    <property type="evidence" value="ECO:0007669"/>
    <property type="project" value="UniProtKB-KW"/>
</dbReference>
<dbReference type="GO" id="GO:0005829">
    <property type="term" value="C:cytosol"/>
    <property type="evidence" value="ECO:0007669"/>
    <property type="project" value="TreeGrafter"/>
</dbReference>
<dbReference type="InterPro" id="IPR019151">
    <property type="entry name" value="Proteasome_assmbl_chaperone_2"/>
</dbReference>
<protein>
    <recommendedName>
        <fullName evidence="1">Proteasome assembly chaperone 2</fullName>
    </recommendedName>
</protein>
<keyword evidence="2" id="KW-0143">Chaperone</keyword>
<evidence type="ECO:0000259" key="4">
    <source>
        <dbReference type="PROSITE" id="PS50240"/>
    </source>
</evidence>
<dbReference type="SUPFAM" id="SSF50494">
    <property type="entry name" value="Trypsin-like serine proteases"/>
    <property type="match status" value="1"/>
</dbReference>
<dbReference type="InterPro" id="IPR001254">
    <property type="entry name" value="Trypsin_dom"/>
</dbReference>
<dbReference type="SUPFAM" id="SSF49854">
    <property type="entry name" value="Spermadhesin, CUB domain"/>
    <property type="match status" value="1"/>
</dbReference>
<comment type="caution">
    <text evidence="5">The sequence shown here is derived from an EMBL/GenBank/DDBJ whole genome shotgun (WGS) entry which is preliminary data.</text>
</comment>
<dbReference type="Pfam" id="PF09754">
    <property type="entry name" value="PAC2"/>
    <property type="match status" value="1"/>
</dbReference>
<evidence type="ECO:0000256" key="1">
    <source>
        <dbReference type="ARBA" id="ARBA00019186"/>
    </source>
</evidence>
<reference evidence="5" key="1">
    <citation type="submission" date="2020-07" db="EMBL/GenBank/DDBJ databases">
        <title>The High-quality genome of the commercially important snow crab, Chionoecetes opilio.</title>
        <authorList>
            <person name="Jeong J.-H."/>
            <person name="Ryu S."/>
        </authorList>
    </citation>
    <scope>NUCLEOTIDE SEQUENCE</scope>
    <source>
        <strain evidence="5">MADBK_172401_WGS</strain>
        <tissue evidence="5">Digestive gland</tissue>
    </source>
</reference>
<evidence type="ECO:0000256" key="2">
    <source>
        <dbReference type="ARBA" id="ARBA00023186"/>
    </source>
</evidence>
<dbReference type="Gene3D" id="3.40.50.10900">
    <property type="entry name" value="PAC-like subunit"/>
    <property type="match status" value="1"/>
</dbReference>
<dbReference type="Gene3D" id="2.40.10.10">
    <property type="entry name" value="Trypsin-like serine proteases"/>
    <property type="match status" value="1"/>
</dbReference>
<dbReference type="SUPFAM" id="SSF159659">
    <property type="entry name" value="Cgl1923-like"/>
    <property type="match status" value="1"/>
</dbReference>
<dbReference type="PANTHER" id="PTHR12970:SF1">
    <property type="entry name" value="PROTEASOME ASSEMBLY CHAPERONE 2"/>
    <property type="match status" value="1"/>
</dbReference>
<dbReference type="InterPro" id="IPR009003">
    <property type="entry name" value="Peptidase_S1_PA"/>
</dbReference>
<evidence type="ECO:0000256" key="3">
    <source>
        <dbReference type="ARBA" id="ARBA00025745"/>
    </source>
</evidence>
<dbReference type="GO" id="GO:0043248">
    <property type="term" value="P:proteasome assembly"/>
    <property type="evidence" value="ECO:0007669"/>
    <property type="project" value="TreeGrafter"/>
</dbReference>
<dbReference type="AlphaFoldDB" id="A0A8J5CMM5"/>
<dbReference type="PANTHER" id="PTHR12970">
    <property type="entry name" value="PROTEASOME ASSEMBLY CHAPERONE 2"/>
    <property type="match status" value="1"/>
</dbReference>
<dbReference type="Pfam" id="PF00089">
    <property type="entry name" value="Trypsin"/>
    <property type="match status" value="1"/>
</dbReference>
<dbReference type="Gene3D" id="2.60.120.290">
    <property type="entry name" value="Spermadhesin, CUB domain"/>
    <property type="match status" value="1"/>
</dbReference>
<dbReference type="InterPro" id="IPR035914">
    <property type="entry name" value="Sperma_CUB_dom_sf"/>
</dbReference>
<dbReference type="Proteomes" id="UP000770661">
    <property type="component" value="Unassembled WGS sequence"/>
</dbReference>
<proteinExistence type="inferred from homology"/>
<dbReference type="OrthoDB" id="6371647at2759"/>